<dbReference type="InterPro" id="IPR016024">
    <property type="entry name" value="ARM-type_fold"/>
</dbReference>
<keyword evidence="3" id="KW-1185">Reference proteome</keyword>
<keyword evidence="1" id="KW-1133">Transmembrane helix</keyword>
<dbReference type="PRINTS" id="PR01758">
    <property type="entry name" value="CAPSULEPROTB"/>
</dbReference>
<organism evidence="2 3">
    <name type="scientific">Qipengyuania marisflavi</name>
    <dbReference type="NCBI Taxonomy" id="2486356"/>
    <lineage>
        <taxon>Bacteria</taxon>
        <taxon>Pseudomonadati</taxon>
        <taxon>Pseudomonadota</taxon>
        <taxon>Alphaproteobacteria</taxon>
        <taxon>Sphingomonadales</taxon>
        <taxon>Erythrobacteraceae</taxon>
        <taxon>Qipengyuania</taxon>
    </lineage>
</organism>
<comment type="caution">
    <text evidence="2">The sequence shown here is derived from an EMBL/GenBank/DDBJ whole genome shotgun (WGS) entry which is preliminary data.</text>
</comment>
<dbReference type="GO" id="GO:0045227">
    <property type="term" value="P:capsule polysaccharide biosynthetic process"/>
    <property type="evidence" value="ECO:0007669"/>
    <property type="project" value="InterPro"/>
</dbReference>
<evidence type="ECO:0000256" key="1">
    <source>
        <dbReference type="SAM" id="Phobius"/>
    </source>
</evidence>
<dbReference type="EMBL" id="VCAO01000003">
    <property type="protein sequence ID" value="TMM48190.1"/>
    <property type="molecule type" value="Genomic_DNA"/>
</dbReference>
<keyword evidence="1" id="KW-0812">Transmembrane</keyword>
<keyword evidence="1" id="KW-0472">Membrane</keyword>
<accession>A0A5S3P571</accession>
<reference evidence="2 3" key="1">
    <citation type="submission" date="2019-05" db="EMBL/GenBank/DDBJ databases">
        <title>Erythrobacter marisflavi sp. nov., isolated from isolated from water of an estuary environment.</title>
        <authorList>
            <person name="Yoon J.-H."/>
        </authorList>
    </citation>
    <scope>NUCLEOTIDE SEQUENCE [LARGE SCALE GENOMIC DNA]</scope>
    <source>
        <strain evidence="2 3">KEM-5</strain>
    </source>
</reference>
<protein>
    <recommendedName>
        <fullName evidence="4">Poly-gamma-glutamate synthase PgsB</fullName>
    </recommendedName>
</protein>
<evidence type="ECO:0000313" key="2">
    <source>
        <dbReference type="EMBL" id="TMM48190.1"/>
    </source>
</evidence>
<evidence type="ECO:0008006" key="4">
    <source>
        <dbReference type="Google" id="ProtNLM"/>
    </source>
</evidence>
<dbReference type="OrthoDB" id="2884at2"/>
<dbReference type="GO" id="GO:0016020">
    <property type="term" value="C:membrane"/>
    <property type="evidence" value="ECO:0007669"/>
    <property type="project" value="InterPro"/>
</dbReference>
<name>A0A5S3P571_9SPHN</name>
<gene>
    <name evidence="2" type="ORF">FEV51_07810</name>
</gene>
<evidence type="ECO:0000313" key="3">
    <source>
        <dbReference type="Proteomes" id="UP000309668"/>
    </source>
</evidence>
<dbReference type="RefSeq" id="WP_138617625.1">
    <property type="nucleotide sequence ID" value="NZ_VCAO01000003.1"/>
</dbReference>
<dbReference type="Proteomes" id="UP000309668">
    <property type="component" value="Unassembled WGS sequence"/>
</dbReference>
<dbReference type="SUPFAM" id="SSF48371">
    <property type="entry name" value="ARM repeat"/>
    <property type="match status" value="1"/>
</dbReference>
<proteinExistence type="predicted"/>
<dbReference type="InterPro" id="IPR008337">
    <property type="entry name" value="Capsule_biosynth_CapB"/>
</dbReference>
<sequence length="1391" mass="153466">MTEAVPSLREALALGIAPLLAPIYDDIIDELCAEQATVQGEGWSVLARITIRFAKSQAAQMQQLNADAALFNARFATVSDEAEKRGAILDFAAKIGADARQLRRDRKAFDAWFDSDAVIERYRRRVGERERAYGFAIERAGMLAGRAMQEGEVTGSGALLARELAPLLAAARSHRGDPRIREAAYLSFLHVANSSGEEATTLWTDTALRDTRRAALDLGESVWTQCHAFSALLAASPRGLAPVLEQRIASARGGESAARQSSQLFLRRHLARMIAGAVGRHAFLQSSLQLLSTDPDGAVRQAVAQAIPILPPELVNPYTTRFRLDRDPQVRAQIFADPAAIAAAGGIEPYRGHLLRVLAREEDGFVLRVAIDASRLLCEWAIENSDEQAEATARALQQALVDLRQRIADPKIRRWASEAYEHIWLLGDAEGQAIAAKVRAAAGRLREGESCRVGALGDAVAGDPEKVGRVLAVLAQRDFGFDLVEARRPLLRRGDRIVRRLWRVLFELRVNATDKRQAHLHTTGREFIGTIAAPSPRIAELAPTKVPGEPLFQSEDGNWRNWLPLVDHVLGAVDLGKPVRLFTSEGVTTIHPPAGMLRRARLYWRVSANFARFAEARNTTGHDFVKLLRAEGIDLTFTPHQAVHLEEEEPAPLPADESVTRFFSVGAPFALLPIFWDNAVSYFATVFANTLVQLAVFVLLAWLWFFGRHIVIGRHARRVRDAIPLRLGGWGTRGKSGTERLKAGLINALGPPLVSKTTGCEAMFLNGEAFGDLTEMFLFRPYDKATIWEQYNLIAIARRLKARVFLWECMGLNPSYVRVLQQDWMNDNIGTLTNTYPDHEDVQGPAGRNIPEVMTEFIPAQSVCLTTEEEMLPILQEGADRVHTRMRAITWKEAGLVHQQLLDRFPYEEHPYNIALVAAMGDELGLEDDFSFKEMADRVVADLGVLKTYPQARIDDRLLEYVMGNSANERFGAMGNWTRMGFDEHDLSRDPEVFVSTVVNNRADRVPRSRVFARILVTDIAADKHFLIGSNIEGLIGFIEEEWDIYAAAQSLVAEGEEPLAVFDRLAKMQRIPASEAELFGRLEAMVSGVGADLSGEELVLAASGGALAALLESKAVPHGDAILEHYEQIAEYHKAYAKLRGAISSSGDPASHDADMRALLRRVFMAKLVPVRDFYIKGEMIVRLIAAQTPPGLLNRIMGMQNIKGTGLDFVYRWQAWEAVARACEQALDPDPAVADKGLAMLSSFQEYGALSDERVRHTVAKLVAADNLPPSYSPQQVAAIPARLDEQLSVYAEADEADGSGGGGKQDGAASRLRAYLLAMLEGFIDGGDAISRRRKADKIYEAMIAEQISSPRAALELKKLTSRQKGGWLANSIGDRLGRLPLLSLLRR</sequence>
<feature type="transmembrane region" description="Helical" evidence="1">
    <location>
        <begin position="682"/>
        <end position="707"/>
    </location>
</feature>